<name>A0ACD5FMR2_STAHY</name>
<dbReference type="EMBL" id="CP171742">
    <property type="protein sequence ID" value="XKR69527.1"/>
    <property type="molecule type" value="Genomic_DNA"/>
</dbReference>
<evidence type="ECO:0000313" key="1">
    <source>
        <dbReference type="EMBL" id="XKR69527.1"/>
    </source>
</evidence>
<protein>
    <submittedName>
        <fullName evidence="1">FAD/NAD(P)-binding protein</fullName>
    </submittedName>
</protein>
<dbReference type="Proteomes" id="UP001234913">
    <property type="component" value="Chromosome"/>
</dbReference>
<gene>
    <name evidence="1" type="ORF">QUC96_001320</name>
</gene>
<sequence>MRVAIIGMGTAGVSVLRHLVKFEKFKQLDVDVYDNEVNMGQGKPFQDDSEDLLTNVPVSMISLNQDNINEFKEWYDAHDEYGYGKVEYLPRFVFGHYMKDYLNTFKSSFSNIHVITQEVTHMYIEEVNDAIIPRTINVCTGNDLSSCQKYDYVFLTIGTLSYNDPYNLKGKNHYIHSPYPANRTLDNVKETDQIAIIGSGLASLDVIRYAVNHHQKKPIVVASRSGKLPSVRGDMIDVTLQYVTTANFETIKQKNLGCVPLDEAITLFKKECESLNIPLQRLLKRRKYDSVRDLTYDLNHPKELGALQSLIEVIKENMDWIWNSFSHEDQERFIHKYQRYLVENSNPMPQETARLLLQEIKSGNIKIYSGLEDIRHYYGKFRLKFRNKDEAIKADVVINATGAKKHLSQLDDDDALLLDIANRQIIQSHPMGGIQIVPSSNEVISPLYGTLNNLRAIGQVTNGVNYYRNGIPSIVQQAVRSVQNLYDTLDDRDTLNKEHGHGPKIDQQVTSIESANEKKTKLENKKHKDKKDKKHKKDKKEKKKKKRKKVRRRKKNE</sequence>
<keyword evidence="2" id="KW-1185">Reference proteome</keyword>
<evidence type="ECO:0000313" key="2">
    <source>
        <dbReference type="Proteomes" id="UP001234913"/>
    </source>
</evidence>
<accession>A0ACD5FMR2</accession>
<reference evidence="1" key="1">
    <citation type="submission" date="2024-09" db="EMBL/GenBank/DDBJ databases">
        <authorList>
            <person name="Gagne-Thivierge C."/>
        </authorList>
    </citation>
    <scope>NUCLEOTIDE SEQUENCE</scope>
    <source>
        <strain evidence="1">SC310</strain>
    </source>
</reference>
<organism evidence="1 2">
    <name type="scientific">Staphylococcus hyicus</name>
    <dbReference type="NCBI Taxonomy" id="1284"/>
    <lineage>
        <taxon>Bacteria</taxon>
        <taxon>Bacillati</taxon>
        <taxon>Bacillota</taxon>
        <taxon>Bacilli</taxon>
        <taxon>Bacillales</taxon>
        <taxon>Staphylococcaceae</taxon>
        <taxon>Staphylococcus</taxon>
    </lineage>
</organism>
<proteinExistence type="predicted"/>